<keyword evidence="1" id="KW-0732">Signal</keyword>
<accession>A0A5E8BTK6</accession>
<proteinExistence type="predicted"/>
<evidence type="ECO:0000256" key="1">
    <source>
        <dbReference type="SAM" id="SignalP"/>
    </source>
</evidence>
<dbReference type="GeneID" id="43582882"/>
<sequence length="646" mass="69544">MKFSQISILLFAVLAQSASLTPVDLSSWSKSDLQSFLDDFHVQYDASKDSVKDLASKAQAQWNSFALPYTSWSTPELQAYLDRKGIKYQIDAKAKNARADLEKLVARVYPDNVNFEQTAKEATASASKSASAAYDKVSGWLFDTWSLDELRTFVKKNVKEGINTSEASRKELVSAAQQAYDKHASKIKAENFYPGKWVFDGWSDKDLEQWLQKNKISIENKAGGAQKTLASHRNQLLGAVRKNARYAWLSAQDAHNSFLDSVGIVGADVYDKAKKIKDSVFDTWSDAQLSQWLESHGLNSKGLKHDALIKAARDNRDQLGRDISYYLDSASRTASPILDKAGEAAASVTDSVKNVDTNFNLWEPEKLNEFVSGVRAYVPAWIDDATRKLRSDGLWAHTQASNYARRLFDHWSSADLASWLRREGVEVDTTAANARDTLANRAALYLSTANKFSAEKYRQMSSRFSADFRKATDGAFENWSDDELRSWLTAKGNDAQKYAKSAHEELVKAARGDWGRSYVEGFSDSTRAGVASAGSAASAGASAVAGAAGAAAQAVAGSVGSAANAGAAAAAKVGSSASSAAAGAARAAGSSVSSAASAAGAAITGNPQPTGILANVPNAFWGAYGWFKERLRFLSPGIDAAGPTEL</sequence>
<keyword evidence="3" id="KW-1185">Reference proteome</keyword>
<dbReference type="EMBL" id="CABVLU010000003">
    <property type="protein sequence ID" value="VVT54421.1"/>
    <property type="molecule type" value="Genomic_DNA"/>
</dbReference>
<name>A0A5E8BTK6_9ASCO</name>
<evidence type="ECO:0000313" key="2">
    <source>
        <dbReference type="EMBL" id="VVT54421.1"/>
    </source>
</evidence>
<evidence type="ECO:0000313" key="3">
    <source>
        <dbReference type="Proteomes" id="UP000398389"/>
    </source>
</evidence>
<dbReference type="AlphaFoldDB" id="A0A5E8BTK6"/>
<dbReference type="OrthoDB" id="2527403at2759"/>
<feature type="signal peptide" evidence="1">
    <location>
        <begin position="1"/>
        <end position="20"/>
    </location>
</feature>
<protein>
    <recommendedName>
        <fullName evidence="4">Meiotic sister chromatid recombination protein 1</fullName>
    </recommendedName>
</protein>
<dbReference type="RefSeq" id="XP_031854673.1">
    <property type="nucleotide sequence ID" value="XM_031998782.1"/>
</dbReference>
<dbReference type="Proteomes" id="UP000398389">
    <property type="component" value="Unassembled WGS sequence"/>
</dbReference>
<organism evidence="2 3">
    <name type="scientific">Magnusiomyces paraingens</name>
    <dbReference type="NCBI Taxonomy" id="2606893"/>
    <lineage>
        <taxon>Eukaryota</taxon>
        <taxon>Fungi</taxon>
        <taxon>Dikarya</taxon>
        <taxon>Ascomycota</taxon>
        <taxon>Saccharomycotina</taxon>
        <taxon>Dipodascomycetes</taxon>
        <taxon>Dipodascales</taxon>
        <taxon>Dipodascaceae</taxon>
        <taxon>Magnusiomyces</taxon>
    </lineage>
</organism>
<evidence type="ECO:0008006" key="4">
    <source>
        <dbReference type="Google" id="ProtNLM"/>
    </source>
</evidence>
<feature type="chain" id="PRO_5022933527" description="Meiotic sister chromatid recombination protein 1" evidence="1">
    <location>
        <begin position="21"/>
        <end position="646"/>
    </location>
</feature>
<gene>
    <name evidence="2" type="ORF">SAPINGB_P004067</name>
</gene>
<dbReference type="InterPro" id="IPR018803">
    <property type="entry name" value="Ish1/Msc1-like"/>
</dbReference>
<dbReference type="Pfam" id="PF10281">
    <property type="entry name" value="Ish1"/>
    <property type="match status" value="2"/>
</dbReference>
<reference evidence="2 3" key="1">
    <citation type="submission" date="2019-09" db="EMBL/GenBank/DDBJ databases">
        <authorList>
            <person name="Brejova B."/>
        </authorList>
    </citation>
    <scope>NUCLEOTIDE SEQUENCE [LARGE SCALE GENOMIC DNA]</scope>
</reference>